<name>A0A8T3AKT3_DENNO</name>
<protein>
    <submittedName>
        <fullName evidence="1">Uncharacterized protein</fullName>
    </submittedName>
</protein>
<keyword evidence="2" id="KW-1185">Reference proteome</keyword>
<reference evidence="1" key="1">
    <citation type="journal article" date="2022" name="Front. Genet.">
        <title>Chromosome-Scale Assembly of the Dendrobium nobile Genome Provides Insights Into the Molecular Mechanism of the Biosynthesis of the Medicinal Active Ingredient of Dendrobium.</title>
        <authorList>
            <person name="Xu Q."/>
            <person name="Niu S.-C."/>
            <person name="Li K.-L."/>
            <person name="Zheng P.-J."/>
            <person name="Zhang X.-J."/>
            <person name="Jia Y."/>
            <person name="Liu Y."/>
            <person name="Niu Y.-X."/>
            <person name="Yu L.-H."/>
            <person name="Chen D.-F."/>
            <person name="Zhang G.-Q."/>
        </authorList>
    </citation>
    <scope>NUCLEOTIDE SEQUENCE</scope>
    <source>
        <tissue evidence="1">Leaf</tissue>
    </source>
</reference>
<dbReference type="Proteomes" id="UP000829196">
    <property type="component" value="Unassembled WGS sequence"/>
</dbReference>
<sequence length="60" mass="6994">MKTQDWLDYDMEGEHHSKEIKNCTNKCKPQSQGRIPSIKPKKINIKGQSYSKWKISSISN</sequence>
<accession>A0A8T3AKT3</accession>
<dbReference type="AlphaFoldDB" id="A0A8T3AKT3"/>
<evidence type="ECO:0000313" key="2">
    <source>
        <dbReference type="Proteomes" id="UP000829196"/>
    </source>
</evidence>
<comment type="caution">
    <text evidence="1">The sequence shown here is derived from an EMBL/GenBank/DDBJ whole genome shotgun (WGS) entry which is preliminary data.</text>
</comment>
<dbReference type="EMBL" id="JAGYWB010000016">
    <property type="protein sequence ID" value="KAI0496581.1"/>
    <property type="molecule type" value="Genomic_DNA"/>
</dbReference>
<proteinExistence type="predicted"/>
<gene>
    <name evidence="1" type="ORF">KFK09_022901</name>
</gene>
<evidence type="ECO:0000313" key="1">
    <source>
        <dbReference type="EMBL" id="KAI0496581.1"/>
    </source>
</evidence>
<organism evidence="1 2">
    <name type="scientific">Dendrobium nobile</name>
    <name type="common">Orchid</name>
    <dbReference type="NCBI Taxonomy" id="94219"/>
    <lineage>
        <taxon>Eukaryota</taxon>
        <taxon>Viridiplantae</taxon>
        <taxon>Streptophyta</taxon>
        <taxon>Embryophyta</taxon>
        <taxon>Tracheophyta</taxon>
        <taxon>Spermatophyta</taxon>
        <taxon>Magnoliopsida</taxon>
        <taxon>Liliopsida</taxon>
        <taxon>Asparagales</taxon>
        <taxon>Orchidaceae</taxon>
        <taxon>Epidendroideae</taxon>
        <taxon>Malaxideae</taxon>
        <taxon>Dendrobiinae</taxon>
        <taxon>Dendrobium</taxon>
    </lineage>
</organism>